<evidence type="ECO:0008006" key="5">
    <source>
        <dbReference type="Google" id="ProtNLM"/>
    </source>
</evidence>
<evidence type="ECO:0000256" key="1">
    <source>
        <dbReference type="SAM" id="Coils"/>
    </source>
</evidence>
<dbReference type="Pfam" id="PF03646">
    <property type="entry name" value="FlaG"/>
    <property type="match status" value="1"/>
</dbReference>
<keyword evidence="1" id="KW-0175">Coiled coil</keyword>
<dbReference type="InterPro" id="IPR035924">
    <property type="entry name" value="FlaG-like_sf"/>
</dbReference>
<feature type="compositionally biased region" description="Polar residues" evidence="2">
    <location>
        <begin position="7"/>
        <end position="23"/>
    </location>
</feature>
<gene>
    <name evidence="3" type="ORF">TSA66_17205</name>
</gene>
<dbReference type="Proteomes" id="UP000031572">
    <property type="component" value="Unassembled WGS sequence"/>
</dbReference>
<comment type="caution">
    <text evidence="3">The sequence shown here is derived from an EMBL/GenBank/DDBJ whole genome shotgun (WGS) entry which is preliminary data.</text>
</comment>
<dbReference type="STRING" id="709839.TSA66_17205"/>
<reference evidence="3 4" key="1">
    <citation type="submission" date="2014-12" db="EMBL/GenBank/DDBJ databases">
        <title>Denitrispirillum autotrophicum gen. nov., sp. nov., Denitrifying, Facultatively Autotrophic Bacteria Isolated from Rice Paddy Soil.</title>
        <authorList>
            <person name="Ishii S."/>
            <person name="Ashida N."/>
            <person name="Ohno H."/>
            <person name="Otsuka S."/>
            <person name="Yokota A."/>
            <person name="Senoo K."/>
        </authorList>
    </citation>
    <scope>NUCLEOTIDE SEQUENCE [LARGE SCALE GENOMIC DNA]</scope>
    <source>
        <strain evidence="3 4">TSA66</strain>
    </source>
</reference>
<dbReference type="AlphaFoldDB" id="A0A0C1YT14"/>
<evidence type="ECO:0000313" key="3">
    <source>
        <dbReference type="EMBL" id="KIF83817.1"/>
    </source>
</evidence>
<organism evidence="3 4">
    <name type="scientific">Noviherbaspirillum autotrophicum</name>
    <dbReference type="NCBI Taxonomy" id="709839"/>
    <lineage>
        <taxon>Bacteria</taxon>
        <taxon>Pseudomonadati</taxon>
        <taxon>Pseudomonadota</taxon>
        <taxon>Betaproteobacteria</taxon>
        <taxon>Burkholderiales</taxon>
        <taxon>Oxalobacteraceae</taxon>
        <taxon>Noviherbaspirillum</taxon>
    </lineage>
</organism>
<evidence type="ECO:0000313" key="4">
    <source>
        <dbReference type="Proteomes" id="UP000031572"/>
    </source>
</evidence>
<dbReference type="OrthoDB" id="8565152at2"/>
<dbReference type="PANTHER" id="PTHR37166">
    <property type="entry name" value="PROTEIN FLAG"/>
    <property type="match status" value="1"/>
</dbReference>
<dbReference type="RefSeq" id="WP_040042708.1">
    <property type="nucleotide sequence ID" value="NZ_JWJG01000028.1"/>
</dbReference>
<dbReference type="SUPFAM" id="SSF160214">
    <property type="entry name" value="FlaG-like"/>
    <property type="match status" value="1"/>
</dbReference>
<dbReference type="Gene3D" id="3.30.160.170">
    <property type="entry name" value="FlaG-like"/>
    <property type="match status" value="1"/>
</dbReference>
<dbReference type="InterPro" id="IPR005186">
    <property type="entry name" value="FlaG"/>
</dbReference>
<dbReference type="PANTHER" id="PTHR37166:SF1">
    <property type="entry name" value="PROTEIN FLAG"/>
    <property type="match status" value="1"/>
</dbReference>
<evidence type="ECO:0000256" key="2">
    <source>
        <dbReference type="SAM" id="MobiDB-lite"/>
    </source>
</evidence>
<sequence>MDIKPIGSSTAQPGQRISDTGNFTTDVPMVAARQAAAPVQTVNAVKQVADIPAQAQVNDAVKQINDTLKKLSQDLEFTLDEDSDRPVVKVVDQQTKEVIRQIPTQEALEIAKALDRVQGLLIKQQA</sequence>
<dbReference type="EMBL" id="JWJG01000028">
    <property type="protein sequence ID" value="KIF83817.1"/>
    <property type="molecule type" value="Genomic_DNA"/>
</dbReference>
<keyword evidence="4" id="KW-1185">Reference proteome</keyword>
<feature type="region of interest" description="Disordered" evidence="2">
    <location>
        <begin position="1"/>
        <end position="23"/>
    </location>
</feature>
<feature type="coiled-coil region" evidence="1">
    <location>
        <begin position="54"/>
        <end position="81"/>
    </location>
</feature>
<accession>A0A0C1YT14</accession>
<proteinExistence type="predicted"/>
<protein>
    <recommendedName>
        <fullName evidence="5">Flagellar protein FlaG</fullName>
    </recommendedName>
</protein>
<name>A0A0C1YT14_9BURK</name>